<evidence type="ECO:0000256" key="3">
    <source>
        <dbReference type="ARBA" id="ARBA00022448"/>
    </source>
</evidence>
<dbReference type="NCBIfam" id="TIGR01297">
    <property type="entry name" value="CDF"/>
    <property type="match status" value="1"/>
</dbReference>
<dbReference type="AlphaFoldDB" id="W0F530"/>
<dbReference type="eggNOG" id="COG0053">
    <property type="taxonomic scope" value="Bacteria"/>
</dbReference>
<reference evidence="10 11" key="1">
    <citation type="submission" date="2013-12" db="EMBL/GenBank/DDBJ databases">
        <authorList>
            <consortium name="DOE Joint Genome Institute"/>
            <person name="Eisen J."/>
            <person name="Huntemann M."/>
            <person name="Han J."/>
            <person name="Chen A."/>
            <person name="Kyrpides N."/>
            <person name="Mavromatis K."/>
            <person name="Markowitz V."/>
            <person name="Palaniappan K."/>
            <person name="Ivanova N."/>
            <person name="Schaumberg A."/>
            <person name="Pati A."/>
            <person name="Liolios K."/>
            <person name="Nordberg H.P."/>
            <person name="Cantor M.N."/>
            <person name="Hua S.X."/>
            <person name="Woyke T."/>
        </authorList>
    </citation>
    <scope>NUCLEOTIDE SEQUENCE [LARGE SCALE GENOMIC DNA]</scope>
    <source>
        <strain evidence="11">DSM 19437</strain>
    </source>
</reference>
<dbReference type="STRING" id="929713.NIASO_18175"/>
<evidence type="ECO:0000259" key="8">
    <source>
        <dbReference type="Pfam" id="PF01545"/>
    </source>
</evidence>
<dbReference type="InterPro" id="IPR002524">
    <property type="entry name" value="Cation_efflux"/>
</dbReference>
<dbReference type="GO" id="GO:0015341">
    <property type="term" value="F:zinc efflux antiporter activity"/>
    <property type="evidence" value="ECO:0007669"/>
    <property type="project" value="TreeGrafter"/>
</dbReference>
<evidence type="ECO:0000256" key="1">
    <source>
        <dbReference type="ARBA" id="ARBA00004141"/>
    </source>
</evidence>
<name>W0F530_9BACT</name>
<protein>
    <submittedName>
        <fullName evidence="10">Cation diffusion facilitator family transporter</fullName>
    </submittedName>
</protein>
<dbReference type="RefSeq" id="WP_008587913.1">
    <property type="nucleotide sequence ID" value="NZ_CP007035.1"/>
</dbReference>
<feature type="transmembrane region" description="Helical" evidence="7">
    <location>
        <begin position="12"/>
        <end position="34"/>
    </location>
</feature>
<feature type="transmembrane region" description="Helical" evidence="7">
    <location>
        <begin position="157"/>
        <end position="175"/>
    </location>
</feature>
<dbReference type="Gene3D" id="1.20.1510.10">
    <property type="entry name" value="Cation efflux protein transmembrane domain"/>
    <property type="match status" value="1"/>
</dbReference>
<dbReference type="SUPFAM" id="SSF160240">
    <property type="entry name" value="Cation efflux protein cytoplasmic domain-like"/>
    <property type="match status" value="1"/>
</dbReference>
<dbReference type="GO" id="GO:0006882">
    <property type="term" value="P:intracellular zinc ion homeostasis"/>
    <property type="evidence" value="ECO:0007669"/>
    <property type="project" value="TreeGrafter"/>
</dbReference>
<gene>
    <name evidence="10" type="ORF">NIASO_18175</name>
</gene>
<comment type="subcellular location">
    <subcellularLocation>
        <location evidence="1">Membrane</location>
        <topology evidence="1">Multi-pass membrane protein</topology>
    </subcellularLocation>
</comment>
<evidence type="ECO:0000313" key="10">
    <source>
        <dbReference type="EMBL" id="AHF16579.1"/>
    </source>
</evidence>
<evidence type="ECO:0000313" key="11">
    <source>
        <dbReference type="Proteomes" id="UP000003586"/>
    </source>
</evidence>
<dbReference type="InterPro" id="IPR027470">
    <property type="entry name" value="Cation_efflux_CTD"/>
</dbReference>
<dbReference type="PANTHER" id="PTHR43840:SF15">
    <property type="entry name" value="MITOCHONDRIAL METAL TRANSPORTER 1-RELATED"/>
    <property type="match status" value="1"/>
</dbReference>
<feature type="domain" description="Cation efflux protein cytoplasmic" evidence="9">
    <location>
        <begin position="215"/>
        <end position="288"/>
    </location>
</feature>
<dbReference type="Pfam" id="PF16916">
    <property type="entry name" value="ZT_dimer"/>
    <property type="match status" value="1"/>
</dbReference>
<dbReference type="InterPro" id="IPR050291">
    <property type="entry name" value="CDF_Transporter"/>
</dbReference>
<feature type="domain" description="Cation efflux protein transmembrane" evidence="8">
    <location>
        <begin position="17"/>
        <end position="206"/>
    </location>
</feature>
<accession>W0F530</accession>
<evidence type="ECO:0000256" key="2">
    <source>
        <dbReference type="ARBA" id="ARBA00008114"/>
    </source>
</evidence>
<keyword evidence="4 7" id="KW-0812">Transmembrane</keyword>
<dbReference type="SUPFAM" id="SSF161111">
    <property type="entry name" value="Cation efflux protein transmembrane domain-like"/>
    <property type="match status" value="1"/>
</dbReference>
<dbReference type="InterPro" id="IPR036837">
    <property type="entry name" value="Cation_efflux_CTD_sf"/>
</dbReference>
<organism evidence="10 11">
    <name type="scientific">Niabella soli DSM 19437</name>
    <dbReference type="NCBI Taxonomy" id="929713"/>
    <lineage>
        <taxon>Bacteria</taxon>
        <taxon>Pseudomonadati</taxon>
        <taxon>Bacteroidota</taxon>
        <taxon>Chitinophagia</taxon>
        <taxon>Chitinophagales</taxon>
        <taxon>Chitinophagaceae</taxon>
        <taxon>Niabella</taxon>
    </lineage>
</organism>
<sequence>MTTTESRQNIKIQKWVVAVSLLLLIIKFIAYFFTYSVAILTDALESIANVAAGFIGLYSLYLAAQPRDENHPYGHGKAEFLSAAVEGTMIGIAGLVILYKAIDQLIHPVMLNRLDIGMLLIAVTAIANYALGGVCIKIGKKNHSLALEVSGKHLQTDTWSTITIIIGLALVYFTGLHWIDSVVAILLAAFILYTSYTILRRSVAGIMDEADEQLLGEMIHYINEHRSQNWVDLHNFRVIKYGSVLHIDCHLTVPWYLNVLQAHQEIDKLTALIRNKYGEAVEFFVHSDGCRSFQCVLCSKEDCPERQMPFEKQIPWTLQNVLQNQRHRLK</sequence>
<dbReference type="Proteomes" id="UP000003586">
    <property type="component" value="Chromosome"/>
</dbReference>
<dbReference type="InterPro" id="IPR027469">
    <property type="entry name" value="Cation_efflux_TMD_sf"/>
</dbReference>
<dbReference type="GO" id="GO:0015086">
    <property type="term" value="F:cadmium ion transmembrane transporter activity"/>
    <property type="evidence" value="ECO:0007669"/>
    <property type="project" value="TreeGrafter"/>
</dbReference>
<dbReference type="EMBL" id="CP007035">
    <property type="protein sequence ID" value="AHF16579.1"/>
    <property type="molecule type" value="Genomic_DNA"/>
</dbReference>
<feature type="transmembrane region" description="Helical" evidence="7">
    <location>
        <begin position="114"/>
        <end position="136"/>
    </location>
</feature>
<dbReference type="InterPro" id="IPR058533">
    <property type="entry name" value="Cation_efflux_TM"/>
</dbReference>
<feature type="transmembrane region" description="Helical" evidence="7">
    <location>
        <begin position="181"/>
        <end position="199"/>
    </location>
</feature>
<comment type="similarity">
    <text evidence="2">Belongs to the cation diffusion facilitator (CDF) transporter (TC 2.A.4) family.</text>
</comment>
<dbReference type="GO" id="GO:0005886">
    <property type="term" value="C:plasma membrane"/>
    <property type="evidence" value="ECO:0007669"/>
    <property type="project" value="TreeGrafter"/>
</dbReference>
<evidence type="ECO:0000256" key="6">
    <source>
        <dbReference type="ARBA" id="ARBA00023136"/>
    </source>
</evidence>
<dbReference type="PANTHER" id="PTHR43840">
    <property type="entry name" value="MITOCHONDRIAL METAL TRANSPORTER 1-RELATED"/>
    <property type="match status" value="1"/>
</dbReference>
<keyword evidence="6 7" id="KW-0472">Membrane</keyword>
<keyword evidence="11" id="KW-1185">Reference proteome</keyword>
<evidence type="ECO:0000259" key="9">
    <source>
        <dbReference type="Pfam" id="PF16916"/>
    </source>
</evidence>
<dbReference type="Pfam" id="PF01545">
    <property type="entry name" value="Cation_efflux"/>
    <property type="match status" value="1"/>
</dbReference>
<keyword evidence="5 7" id="KW-1133">Transmembrane helix</keyword>
<evidence type="ECO:0000256" key="5">
    <source>
        <dbReference type="ARBA" id="ARBA00022989"/>
    </source>
</evidence>
<proteinExistence type="inferred from homology"/>
<dbReference type="Gene3D" id="3.30.70.1350">
    <property type="entry name" value="Cation efflux protein, cytoplasmic domain"/>
    <property type="match status" value="1"/>
</dbReference>
<dbReference type="KEGG" id="nso:NIASO_18175"/>
<keyword evidence="3" id="KW-0813">Transport</keyword>
<feature type="transmembrane region" description="Helical" evidence="7">
    <location>
        <begin position="46"/>
        <end position="64"/>
    </location>
</feature>
<dbReference type="OrthoDB" id="9806522at2"/>
<dbReference type="GO" id="GO:0015093">
    <property type="term" value="F:ferrous iron transmembrane transporter activity"/>
    <property type="evidence" value="ECO:0007669"/>
    <property type="project" value="TreeGrafter"/>
</dbReference>
<dbReference type="HOGENOM" id="CLU_013430_3_0_10"/>
<evidence type="ECO:0000256" key="7">
    <source>
        <dbReference type="SAM" id="Phobius"/>
    </source>
</evidence>
<feature type="transmembrane region" description="Helical" evidence="7">
    <location>
        <begin position="80"/>
        <end position="102"/>
    </location>
</feature>
<evidence type="ECO:0000256" key="4">
    <source>
        <dbReference type="ARBA" id="ARBA00022692"/>
    </source>
</evidence>